<evidence type="ECO:0000313" key="2">
    <source>
        <dbReference type="Proteomes" id="UP000176421"/>
    </source>
</evidence>
<organism evidence="1 2">
    <name type="scientific">Candidatus Staskawiczbacteria bacterium RIFCSPHIGHO2_02_FULL_34_9</name>
    <dbReference type="NCBI Taxonomy" id="1802206"/>
    <lineage>
        <taxon>Bacteria</taxon>
        <taxon>Candidatus Staskawicziibacteriota</taxon>
    </lineage>
</organism>
<sequence>MNSSIKKIYKKLPKFFQSIVKELYRKWNDIVIFNEEIVGVLSEYFNISKKEITWLLKSGGRLNADFWLMYNPKTDQEKVDFYQLTPFYIFDLAYWHMTRVQIKFRSKLLSLASGKVLDYGAGIGDFTLNIYKNKLPTSYADVGGKTFEFAKWLFKKNSADIIMIDLAKEDISDSYDTIFCVDVIEHVNNPKEVLTKLISHLNKGGKIVVTALTINEESNIHPMHQKIDFDKDYIHSLGMKETEYPWLFIKQ</sequence>
<name>A0A1G2I167_9BACT</name>
<dbReference type="Pfam" id="PF13489">
    <property type="entry name" value="Methyltransf_23"/>
    <property type="match status" value="1"/>
</dbReference>
<dbReference type="AlphaFoldDB" id="A0A1G2I167"/>
<dbReference type="PANTHER" id="PTHR43861:SF6">
    <property type="entry name" value="METHYLTRANSFERASE TYPE 11"/>
    <property type="match status" value="1"/>
</dbReference>
<reference evidence="1 2" key="1">
    <citation type="journal article" date="2016" name="Nat. Commun.">
        <title>Thousands of microbial genomes shed light on interconnected biogeochemical processes in an aquifer system.</title>
        <authorList>
            <person name="Anantharaman K."/>
            <person name="Brown C.T."/>
            <person name="Hug L.A."/>
            <person name="Sharon I."/>
            <person name="Castelle C.J."/>
            <person name="Probst A.J."/>
            <person name="Thomas B.C."/>
            <person name="Singh A."/>
            <person name="Wilkins M.J."/>
            <person name="Karaoz U."/>
            <person name="Brodie E.L."/>
            <person name="Williams K.H."/>
            <person name="Hubbard S.S."/>
            <person name="Banfield J.F."/>
        </authorList>
    </citation>
    <scope>NUCLEOTIDE SEQUENCE [LARGE SCALE GENOMIC DNA]</scope>
</reference>
<dbReference type="Gene3D" id="3.40.50.150">
    <property type="entry name" value="Vaccinia Virus protein VP39"/>
    <property type="match status" value="1"/>
</dbReference>
<comment type="caution">
    <text evidence="1">The sequence shown here is derived from an EMBL/GenBank/DDBJ whole genome shotgun (WGS) entry which is preliminary data.</text>
</comment>
<protein>
    <recommendedName>
        <fullName evidence="3">Methyltransferase type 12 domain-containing protein</fullName>
    </recommendedName>
</protein>
<dbReference type="EMBL" id="MHOS01000021">
    <property type="protein sequence ID" value="OGZ68552.1"/>
    <property type="molecule type" value="Genomic_DNA"/>
</dbReference>
<dbReference type="PANTHER" id="PTHR43861">
    <property type="entry name" value="TRANS-ACONITATE 2-METHYLTRANSFERASE-RELATED"/>
    <property type="match status" value="1"/>
</dbReference>
<dbReference type="Proteomes" id="UP000176421">
    <property type="component" value="Unassembled WGS sequence"/>
</dbReference>
<proteinExistence type="predicted"/>
<accession>A0A1G2I167</accession>
<dbReference type="SUPFAM" id="SSF53335">
    <property type="entry name" value="S-adenosyl-L-methionine-dependent methyltransferases"/>
    <property type="match status" value="1"/>
</dbReference>
<gene>
    <name evidence="1" type="ORF">A3D35_02315</name>
</gene>
<dbReference type="CDD" id="cd02440">
    <property type="entry name" value="AdoMet_MTases"/>
    <property type="match status" value="1"/>
</dbReference>
<evidence type="ECO:0000313" key="1">
    <source>
        <dbReference type="EMBL" id="OGZ68552.1"/>
    </source>
</evidence>
<dbReference type="STRING" id="1802206.A3D35_02315"/>
<dbReference type="InterPro" id="IPR029063">
    <property type="entry name" value="SAM-dependent_MTases_sf"/>
</dbReference>
<evidence type="ECO:0008006" key="3">
    <source>
        <dbReference type="Google" id="ProtNLM"/>
    </source>
</evidence>